<keyword evidence="4" id="KW-1185">Reference proteome</keyword>
<dbReference type="InterPro" id="IPR050411">
    <property type="entry name" value="AlphaKG_dependent_hydroxylases"/>
</dbReference>
<protein>
    <submittedName>
        <fullName evidence="3">Clavaminate synthase-like protein</fullName>
    </submittedName>
</protein>
<dbReference type="PANTHER" id="PTHR10696:SF54">
    <property type="entry name" value="FAMILY OXIDOREDUCTASE, PUTATIVE (AFU_ORTHOLOGUE AFUA_4G13850)-RELATED"/>
    <property type="match status" value="1"/>
</dbReference>
<feature type="domain" description="TauD/TfdA-like" evidence="2">
    <location>
        <begin position="61"/>
        <end position="313"/>
    </location>
</feature>
<dbReference type="SUPFAM" id="SSF51197">
    <property type="entry name" value="Clavaminate synthase-like"/>
    <property type="match status" value="1"/>
</dbReference>
<name>A0A2J6PHL8_9HELO</name>
<dbReference type="AlphaFoldDB" id="A0A2J6PHL8"/>
<dbReference type="GO" id="GO:0016491">
    <property type="term" value="F:oxidoreductase activity"/>
    <property type="evidence" value="ECO:0007669"/>
    <property type="project" value="UniProtKB-KW"/>
</dbReference>
<evidence type="ECO:0000256" key="1">
    <source>
        <dbReference type="ARBA" id="ARBA00023002"/>
    </source>
</evidence>
<dbReference type="PANTHER" id="PTHR10696">
    <property type="entry name" value="GAMMA-BUTYROBETAINE HYDROXYLASE-RELATED"/>
    <property type="match status" value="1"/>
</dbReference>
<dbReference type="InterPro" id="IPR042098">
    <property type="entry name" value="TauD-like_sf"/>
</dbReference>
<proteinExistence type="predicted"/>
<dbReference type="Pfam" id="PF02668">
    <property type="entry name" value="TauD"/>
    <property type="match status" value="1"/>
</dbReference>
<gene>
    <name evidence="3" type="ORF">NA56DRAFT_755828</name>
</gene>
<organism evidence="3 4">
    <name type="scientific">Hyaloscypha hepaticicola</name>
    <dbReference type="NCBI Taxonomy" id="2082293"/>
    <lineage>
        <taxon>Eukaryota</taxon>
        <taxon>Fungi</taxon>
        <taxon>Dikarya</taxon>
        <taxon>Ascomycota</taxon>
        <taxon>Pezizomycotina</taxon>
        <taxon>Leotiomycetes</taxon>
        <taxon>Helotiales</taxon>
        <taxon>Hyaloscyphaceae</taxon>
        <taxon>Hyaloscypha</taxon>
    </lineage>
</organism>
<dbReference type="OrthoDB" id="272271at2759"/>
<keyword evidence="1" id="KW-0560">Oxidoreductase</keyword>
<accession>A0A2J6PHL8</accession>
<dbReference type="Proteomes" id="UP000235672">
    <property type="component" value="Unassembled WGS sequence"/>
</dbReference>
<evidence type="ECO:0000313" key="3">
    <source>
        <dbReference type="EMBL" id="PMD13376.1"/>
    </source>
</evidence>
<evidence type="ECO:0000313" key="4">
    <source>
        <dbReference type="Proteomes" id="UP000235672"/>
    </source>
</evidence>
<sequence length="362" mass="41204">MAAEPNSVCEGWPTALSSSFVWDHEQFPNEDAYTHNLSADEKIELDATLTAFKGLGLDGQEVNRQNFPLPILQERLRAYCLELHRGRGFFSVRGLDPNAYSPEDNAILFLGISSYIGERRGKQDAQGNMFTHIRNATSMKASQEDRPFKDSTTAQGFHNDIFCDILAMQSRSQAAEGGRHFIASALTVYNQLALERPDLLEALATPNWTFDNRGRAQPKKRALLFYHGGHIILNFVPQSLVGLPNTTRSTELPPLSPLQHEALEAVQRISEKHQVALTFKPGDLTFINNWAILHAREAFRDDLVNQRYLVRMWLKNDLLAWKLPNPLQEGNKKIFHDKSMAENWNVAYIPRLRFDIRECFTP</sequence>
<dbReference type="EMBL" id="KZ613532">
    <property type="protein sequence ID" value="PMD13376.1"/>
    <property type="molecule type" value="Genomic_DNA"/>
</dbReference>
<evidence type="ECO:0000259" key="2">
    <source>
        <dbReference type="Pfam" id="PF02668"/>
    </source>
</evidence>
<dbReference type="InterPro" id="IPR003819">
    <property type="entry name" value="TauD/TfdA-like"/>
</dbReference>
<reference evidence="3 4" key="1">
    <citation type="submission" date="2016-05" db="EMBL/GenBank/DDBJ databases">
        <title>A degradative enzymes factory behind the ericoid mycorrhizal symbiosis.</title>
        <authorList>
            <consortium name="DOE Joint Genome Institute"/>
            <person name="Martino E."/>
            <person name="Morin E."/>
            <person name="Grelet G."/>
            <person name="Kuo A."/>
            <person name="Kohler A."/>
            <person name="Daghino S."/>
            <person name="Barry K."/>
            <person name="Choi C."/>
            <person name="Cichocki N."/>
            <person name="Clum A."/>
            <person name="Copeland A."/>
            <person name="Hainaut M."/>
            <person name="Haridas S."/>
            <person name="Labutti K."/>
            <person name="Lindquist E."/>
            <person name="Lipzen A."/>
            <person name="Khouja H.-R."/>
            <person name="Murat C."/>
            <person name="Ohm R."/>
            <person name="Olson A."/>
            <person name="Spatafora J."/>
            <person name="Veneault-Fourrey C."/>
            <person name="Henrissat B."/>
            <person name="Grigoriev I."/>
            <person name="Martin F."/>
            <person name="Perotto S."/>
        </authorList>
    </citation>
    <scope>NUCLEOTIDE SEQUENCE [LARGE SCALE GENOMIC DNA]</scope>
    <source>
        <strain evidence="3 4">UAMH 7357</strain>
    </source>
</reference>
<dbReference type="STRING" id="1745343.A0A2J6PHL8"/>
<dbReference type="Gene3D" id="3.60.130.10">
    <property type="entry name" value="Clavaminate synthase-like"/>
    <property type="match status" value="1"/>
</dbReference>